<reference evidence="2" key="1">
    <citation type="journal article" date="2019" name="Int. J. Syst. Evol. Microbiol.">
        <title>The Global Catalogue of Microorganisms (GCM) 10K type strain sequencing project: providing services to taxonomists for standard genome sequencing and annotation.</title>
        <authorList>
            <consortium name="The Broad Institute Genomics Platform"/>
            <consortium name="The Broad Institute Genome Sequencing Center for Infectious Disease"/>
            <person name="Wu L."/>
            <person name="Ma J."/>
        </authorList>
    </citation>
    <scope>NUCLEOTIDE SEQUENCE [LARGE SCALE GENOMIC DNA]</scope>
    <source>
        <strain evidence="2">KCTC 23984</strain>
    </source>
</reference>
<dbReference type="EMBL" id="JBHUOX010000015">
    <property type="protein sequence ID" value="MFD3002330.1"/>
    <property type="molecule type" value="Genomic_DNA"/>
</dbReference>
<gene>
    <name evidence="1" type="ORF">ACFS7Z_18305</name>
</gene>
<sequence length="163" mass="17883">MMNYIYPALLTLLMLQCQNEQVTQPNQRTDEAVVSDGVKFGQEFTLERFEQAVIYGGEAPRRLHVNAQQLEDSRCPANVMCVQYGKATVVLSASNSQGENKNIELCIGDCGVGATRSAHTVQATVGESLYSFTLKEVQPFPGLEKKGEGKRARLIVEKVGATK</sequence>
<keyword evidence="2" id="KW-1185">Reference proteome</keyword>
<evidence type="ECO:0000313" key="2">
    <source>
        <dbReference type="Proteomes" id="UP001597641"/>
    </source>
</evidence>
<protein>
    <recommendedName>
        <fullName evidence="3">Lipoprotein</fullName>
    </recommendedName>
</protein>
<dbReference type="RefSeq" id="WP_377487658.1">
    <property type="nucleotide sequence ID" value="NZ_JBHUOX010000015.1"/>
</dbReference>
<comment type="caution">
    <text evidence="1">The sequence shown here is derived from an EMBL/GenBank/DDBJ whole genome shotgun (WGS) entry which is preliminary data.</text>
</comment>
<name>A0ABW6BWY6_9BACT</name>
<accession>A0ABW6BWY6</accession>
<dbReference type="Proteomes" id="UP001597641">
    <property type="component" value="Unassembled WGS sequence"/>
</dbReference>
<organism evidence="1 2">
    <name type="scientific">Pontibacter toksunensis</name>
    <dbReference type="NCBI Taxonomy" id="1332631"/>
    <lineage>
        <taxon>Bacteria</taxon>
        <taxon>Pseudomonadati</taxon>
        <taxon>Bacteroidota</taxon>
        <taxon>Cytophagia</taxon>
        <taxon>Cytophagales</taxon>
        <taxon>Hymenobacteraceae</taxon>
        <taxon>Pontibacter</taxon>
    </lineage>
</organism>
<evidence type="ECO:0000313" key="1">
    <source>
        <dbReference type="EMBL" id="MFD3002330.1"/>
    </source>
</evidence>
<proteinExistence type="predicted"/>
<evidence type="ECO:0008006" key="3">
    <source>
        <dbReference type="Google" id="ProtNLM"/>
    </source>
</evidence>